<proteinExistence type="predicted"/>
<protein>
    <submittedName>
        <fullName evidence="2">Uncharacterized protein</fullName>
    </submittedName>
</protein>
<gene>
    <name evidence="2" type="ORF">ACFQB0_08280</name>
</gene>
<sequence>MFAFLVVLGIIAAAAIIGGLMLVARDGYGRVPERSFVRIF</sequence>
<comment type="caution">
    <text evidence="2">The sequence shown here is derived from an EMBL/GenBank/DDBJ whole genome shotgun (WGS) entry which is preliminary data.</text>
</comment>
<feature type="transmembrane region" description="Helical" evidence="1">
    <location>
        <begin position="6"/>
        <end position="24"/>
    </location>
</feature>
<reference evidence="3" key="1">
    <citation type="journal article" date="2019" name="Int. J. Syst. Evol. Microbiol.">
        <title>The Global Catalogue of Microorganisms (GCM) 10K type strain sequencing project: providing services to taxonomists for standard genome sequencing and annotation.</title>
        <authorList>
            <consortium name="The Broad Institute Genomics Platform"/>
            <consortium name="The Broad Institute Genome Sequencing Center for Infectious Disease"/>
            <person name="Wu L."/>
            <person name="Ma J."/>
        </authorList>
    </citation>
    <scope>NUCLEOTIDE SEQUENCE [LARGE SCALE GENOMIC DNA]</scope>
    <source>
        <strain evidence="3">CCUG 43304</strain>
    </source>
</reference>
<dbReference type="Proteomes" id="UP001596306">
    <property type="component" value="Unassembled WGS sequence"/>
</dbReference>
<dbReference type="RefSeq" id="WP_386730046.1">
    <property type="nucleotide sequence ID" value="NZ_JBHSTP010000002.1"/>
</dbReference>
<keyword evidence="3" id="KW-1185">Reference proteome</keyword>
<accession>A0ABW1VGF3</accession>
<keyword evidence="1" id="KW-1133">Transmembrane helix</keyword>
<name>A0ABW1VGF3_9MICO</name>
<evidence type="ECO:0000313" key="3">
    <source>
        <dbReference type="Proteomes" id="UP001596306"/>
    </source>
</evidence>
<dbReference type="EMBL" id="JBHSTP010000002">
    <property type="protein sequence ID" value="MFC6356101.1"/>
    <property type="molecule type" value="Genomic_DNA"/>
</dbReference>
<evidence type="ECO:0000256" key="1">
    <source>
        <dbReference type="SAM" id="Phobius"/>
    </source>
</evidence>
<keyword evidence="1" id="KW-0812">Transmembrane</keyword>
<organism evidence="2 3">
    <name type="scientific">Luethyella okanaganae</name>
    <dbReference type="NCBI Taxonomy" id="69372"/>
    <lineage>
        <taxon>Bacteria</taxon>
        <taxon>Bacillati</taxon>
        <taxon>Actinomycetota</taxon>
        <taxon>Actinomycetes</taxon>
        <taxon>Micrococcales</taxon>
        <taxon>Microbacteriaceae</taxon>
        <taxon>Luethyella</taxon>
    </lineage>
</organism>
<keyword evidence="1" id="KW-0472">Membrane</keyword>
<evidence type="ECO:0000313" key="2">
    <source>
        <dbReference type="EMBL" id="MFC6356101.1"/>
    </source>
</evidence>